<dbReference type="AlphaFoldDB" id="A0AAV7J2U7"/>
<sequence length="126" mass="13952">MEGGGEIYTRVVCYPPNGNGNDFLLSLLLFPGDAYSQFPVAVEELALSCTSTSEFASSSIRPESDSTRLDPLPFTSHSSTLTLESMMMSLLLGSRLKRANAQMNYLKSYGIKFRGFMVIYLDLLME</sequence>
<name>A0AAV7J2U7_COTGL</name>
<protein>
    <submittedName>
        <fullName evidence="1">Uncharacterized protein</fullName>
    </submittedName>
</protein>
<comment type="caution">
    <text evidence="1">The sequence shown here is derived from an EMBL/GenBank/DDBJ whole genome shotgun (WGS) entry which is preliminary data.</text>
</comment>
<dbReference type="Proteomes" id="UP000826195">
    <property type="component" value="Unassembled WGS sequence"/>
</dbReference>
<reference evidence="1 2" key="1">
    <citation type="journal article" date="2021" name="J. Hered.">
        <title>A chromosome-level genome assembly of the parasitoid wasp, Cotesia glomerata (Hymenoptera: Braconidae).</title>
        <authorList>
            <person name="Pinto B.J."/>
            <person name="Weis J.J."/>
            <person name="Gamble T."/>
            <person name="Ode P.J."/>
            <person name="Paul R."/>
            <person name="Zaspel J.M."/>
        </authorList>
    </citation>
    <scope>NUCLEOTIDE SEQUENCE [LARGE SCALE GENOMIC DNA]</scope>
    <source>
        <strain evidence="1">CgM1</strain>
    </source>
</reference>
<keyword evidence="2" id="KW-1185">Reference proteome</keyword>
<dbReference type="EMBL" id="JAHXZJ010000002">
    <property type="protein sequence ID" value="KAH0564230.1"/>
    <property type="molecule type" value="Genomic_DNA"/>
</dbReference>
<evidence type="ECO:0000313" key="1">
    <source>
        <dbReference type="EMBL" id="KAH0564230.1"/>
    </source>
</evidence>
<proteinExistence type="predicted"/>
<evidence type="ECO:0000313" key="2">
    <source>
        <dbReference type="Proteomes" id="UP000826195"/>
    </source>
</evidence>
<gene>
    <name evidence="1" type="ORF">KQX54_010442</name>
</gene>
<organism evidence="1 2">
    <name type="scientific">Cotesia glomerata</name>
    <name type="common">Lepidopteran parasitic wasp</name>
    <name type="synonym">Apanteles glomeratus</name>
    <dbReference type="NCBI Taxonomy" id="32391"/>
    <lineage>
        <taxon>Eukaryota</taxon>
        <taxon>Metazoa</taxon>
        <taxon>Ecdysozoa</taxon>
        <taxon>Arthropoda</taxon>
        <taxon>Hexapoda</taxon>
        <taxon>Insecta</taxon>
        <taxon>Pterygota</taxon>
        <taxon>Neoptera</taxon>
        <taxon>Endopterygota</taxon>
        <taxon>Hymenoptera</taxon>
        <taxon>Apocrita</taxon>
        <taxon>Ichneumonoidea</taxon>
        <taxon>Braconidae</taxon>
        <taxon>Microgastrinae</taxon>
        <taxon>Cotesia</taxon>
    </lineage>
</organism>
<accession>A0AAV7J2U7</accession>